<evidence type="ECO:0000256" key="2">
    <source>
        <dbReference type="ARBA" id="ARBA00022475"/>
    </source>
</evidence>
<evidence type="ECO:0000256" key="6">
    <source>
        <dbReference type="ARBA" id="ARBA00022741"/>
    </source>
</evidence>
<dbReference type="PROSITE" id="PS50885">
    <property type="entry name" value="HAMP"/>
    <property type="match status" value="1"/>
</dbReference>
<dbReference type="PANTHER" id="PTHR34220:SF11">
    <property type="entry name" value="SENSOR PROTEIN KINASE HPTS"/>
    <property type="match status" value="1"/>
</dbReference>
<sequence length="585" mass="64828">MMQPKVELNFRHTYLRCFLISAVVPILAIFVILSLYYDREAVSFSREVLAGAMDAGENALETSFAEIEQISFTPYLYKEVSQTMTYMKNGFLRPGVEGYGYLDLASLESNYTMLFTKMLHSSQQKVQAISFYPFGAALGDCYAIERDTAGLSRTQVSAAEVDRLYGYTVPHGSAPAFLSLDGDEPHQTYSLLRTIKDYDSGKELGILRIDTSLSSLAPCLVGMQVTENSALMLCDSQGQIVYCDGTVKPGLMEQAQGGADEGVLGSQRYTFQRRSPGSTGWTLFHAASVSDIRLSNAGATFLIFAVTLLAFLAAFILYRAQSANMISSIESILYAIRQLQEGNLSYVCAVKDKKELLMIADTLNKTGKKLDDLIRTEAEARTSQSKAEYLALQSQINPHFLYNTLNGFIALNRLGEKQLLETSIIQLTKLFRYICSNSDVSTPAREFDFATQYLELQKLRFEERITYTVVVGEGTGDLPVPKLVIQPIVENCIVHGMEEDDEPIEIILRSYVKKSGEGQAALILEVVDTGVGFDTAKLRDSPRVGLNNVTQRLNLFREGSHYEVSSTPGRGTTARIIIPLESARQ</sequence>
<keyword evidence="8" id="KW-0067">ATP-binding</keyword>
<keyword evidence="15" id="KW-1185">Reference proteome</keyword>
<proteinExistence type="predicted"/>
<evidence type="ECO:0000256" key="3">
    <source>
        <dbReference type="ARBA" id="ARBA00022553"/>
    </source>
</evidence>
<reference evidence="14" key="1">
    <citation type="submission" date="2020-08" db="EMBL/GenBank/DDBJ databases">
        <title>Genome public.</title>
        <authorList>
            <person name="Liu C."/>
            <person name="Sun Q."/>
        </authorList>
    </citation>
    <scope>NUCLEOTIDE SEQUENCE</scope>
    <source>
        <strain evidence="14">NSJ-52</strain>
    </source>
</reference>
<dbReference type="Pfam" id="PF06580">
    <property type="entry name" value="His_kinase"/>
    <property type="match status" value="1"/>
</dbReference>
<dbReference type="GO" id="GO:0005886">
    <property type="term" value="C:plasma membrane"/>
    <property type="evidence" value="ECO:0007669"/>
    <property type="project" value="UniProtKB-SubCell"/>
</dbReference>
<keyword evidence="7 14" id="KW-0418">Kinase</keyword>
<organism evidence="14 15">
    <name type="scientific">Lawsonibacter faecis</name>
    <dbReference type="NCBI Taxonomy" id="2763052"/>
    <lineage>
        <taxon>Bacteria</taxon>
        <taxon>Bacillati</taxon>
        <taxon>Bacillota</taxon>
        <taxon>Clostridia</taxon>
        <taxon>Eubacteriales</taxon>
        <taxon>Oscillospiraceae</taxon>
        <taxon>Lawsonibacter</taxon>
    </lineage>
</organism>
<dbReference type="InterPro" id="IPR050640">
    <property type="entry name" value="Bact_2-comp_sensor_kinase"/>
</dbReference>
<keyword evidence="10" id="KW-0902">Two-component regulatory system</keyword>
<evidence type="ECO:0000256" key="1">
    <source>
        <dbReference type="ARBA" id="ARBA00004651"/>
    </source>
</evidence>
<evidence type="ECO:0000256" key="4">
    <source>
        <dbReference type="ARBA" id="ARBA00022679"/>
    </source>
</evidence>
<keyword evidence="2" id="KW-1003">Cell membrane</keyword>
<dbReference type="AlphaFoldDB" id="A0A8J6JLH9"/>
<evidence type="ECO:0000313" key="14">
    <source>
        <dbReference type="EMBL" id="MBC5737457.1"/>
    </source>
</evidence>
<keyword evidence="3" id="KW-0597">Phosphoprotein</keyword>
<gene>
    <name evidence="14" type="ORF">H8S62_10615</name>
</gene>
<name>A0A8J6JLH9_9FIRM</name>
<dbReference type="EMBL" id="JACOPQ010000007">
    <property type="protein sequence ID" value="MBC5737457.1"/>
    <property type="molecule type" value="Genomic_DNA"/>
</dbReference>
<dbReference type="GO" id="GO:0005524">
    <property type="term" value="F:ATP binding"/>
    <property type="evidence" value="ECO:0007669"/>
    <property type="project" value="UniProtKB-KW"/>
</dbReference>
<accession>A0A8J6JLH9</accession>
<dbReference type="SMART" id="SM00387">
    <property type="entry name" value="HATPase_c"/>
    <property type="match status" value="1"/>
</dbReference>
<dbReference type="SUPFAM" id="SSF55874">
    <property type="entry name" value="ATPase domain of HSP90 chaperone/DNA topoisomerase II/histidine kinase"/>
    <property type="match status" value="1"/>
</dbReference>
<keyword evidence="5 12" id="KW-0812">Transmembrane</keyword>
<evidence type="ECO:0000259" key="13">
    <source>
        <dbReference type="PROSITE" id="PS50885"/>
    </source>
</evidence>
<dbReference type="Proteomes" id="UP000607645">
    <property type="component" value="Unassembled WGS sequence"/>
</dbReference>
<comment type="subcellular location">
    <subcellularLocation>
        <location evidence="1">Cell membrane</location>
        <topology evidence="1">Multi-pass membrane protein</topology>
    </subcellularLocation>
</comment>
<feature type="transmembrane region" description="Helical" evidence="12">
    <location>
        <begin position="12"/>
        <end position="37"/>
    </location>
</feature>
<evidence type="ECO:0000256" key="12">
    <source>
        <dbReference type="SAM" id="Phobius"/>
    </source>
</evidence>
<dbReference type="InterPro" id="IPR010559">
    <property type="entry name" value="Sig_transdc_His_kin_internal"/>
</dbReference>
<comment type="caution">
    <text evidence="14">The sequence shown here is derived from an EMBL/GenBank/DDBJ whole genome shotgun (WGS) entry which is preliminary data.</text>
</comment>
<dbReference type="InterPro" id="IPR036890">
    <property type="entry name" value="HATPase_C_sf"/>
</dbReference>
<dbReference type="GO" id="GO:0000155">
    <property type="term" value="F:phosphorelay sensor kinase activity"/>
    <property type="evidence" value="ECO:0007669"/>
    <property type="project" value="InterPro"/>
</dbReference>
<dbReference type="Gene3D" id="3.30.565.10">
    <property type="entry name" value="Histidine kinase-like ATPase, C-terminal domain"/>
    <property type="match status" value="1"/>
</dbReference>
<feature type="domain" description="HAMP" evidence="13">
    <location>
        <begin position="323"/>
        <end position="375"/>
    </location>
</feature>
<keyword evidence="4" id="KW-0808">Transferase</keyword>
<dbReference type="PANTHER" id="PTHR34220">
    <property type="entry name" value="SENSOR HISTIDINE KINASE YPDA"/>
    <property type="match status" value="1"/>
</dbReference>
<dbReference type="Pfam" id="PF02518">
    <property type="entry name" value="HATPase_c"/>
    <property type="match status" value="1"/>
</dbReference>
<keyword evidence="9 12" id="KW-1133">Transmembrane helix</keyword>
<protein>
    <submittedName>
        <fullName evidence="14">Sensor histidine kinase</fullName>
    </submittedName>
</protein>
<evidence type="ECO:0000256" key="5">
    <source>
        <dbReference type="ARBA" id="ARBA00022692"/>
    </source>
</evidence>
<evidence type="ECO:0000256" key="7">
    <source>
        <dbReference type="ARBA" id="ARBA00022777"/>
    </source>
</evidence>
<evidence type="ECO:0000256" key="10">
    <source>
        <dbReference type="ARBA" id="ARBA00023012"/>
    </source>
</evidence>
<evidence type="ECO:0000313" key="15">
    <source>
        <dbReference type="Proteomes" id="UP000607645"/>
    </source>
</evidence>
<keyword evidence="6" id="KW-0547">Nucleotide-binding</keyword>
<evidence type="ECO:0000256" key="8">
    <source>
        <dbReference type="ARBA" id="ARBA00022840"/>
    </source>
</evidence>
<dbReference type="InterPro" id="IPR003660">
    <property type="entry name" value="HAMP_dom"/>
</dbReference>
<feature type="transmembrane region" description="Helical" evidence="12">
    <location>
        <begin position="297"/>
        <end position="318"/>
    </location>
</feature>
<evidence type="ECO:0000256" key="9">
    <source>
        <dbReference type="ARBA" id="ARBA00022989"/>
    </source>
</evidence>
<dbReference type="InterPro" id="IPR003594">
    <property type="entry name" value="HATPase_dom"/>
</dbReference>
<evidence type="ECO:0000256" key="11">
    <source>
        <dbReference type="ARBA" id="ARBA00023136"/>
    </source>
</evidence>
<keyword evidence="11 12" id="KW-0472">Membrane</keyword>